<evidence type="ECO:0000313" key="3">
    <source>
        <dbReference type="Proteomes" id="UP000000378"/>
    </source>
</evidence>
<dbReference type="Proteomes" id="UP000000378">
    <property type="component" value="Chromosome"/>
</dbReference>
<dbReference type="PANTHER" id="PTHR39673">
    <property type="entry name" value="TUNGSTEN FORMYLMETHANOFURAN DEHYDROGENASE, SUBUNIT C (FWDC)"/>
    <property type="match status" value="1"/>
</dbReference>
<dbReference type="GO" id="GO:0016491">
    <property type="term" value="F:oxidoreductase activity"/>
    <property type="evidence" value="ECO:0007669"/>
    <property type="project" value="InterPro"/>
</dbReference>
<dbReference type="InterPro" id="IPR036485">
    <property type="entry name" value="Glu_synth_asu_C_sf"/>
</dbReference>
<dbReference type="HOGENOM" id="CLU_078510_1_0_9"/>
<accession>D7CNN9</accession>
<feature type="domain" description="Glutamate synthase alpha subunit C-terminal" evidence="1">
    <location>
        <begin position="12"/>
        <end position="185"/>
    </location>
</feature>
<dbReference type="SUPFAM" id="SSF69336">
    <property type="entry name" value="Alpha subunit of glutamate synthase, C-terminal domain"/>
    <property type="match status" value="1"/>
</dbReference>
<proteinExistence type="predicted"/>
<dbReference type="STRING" id="643648.Slip_1562"/>
<reference evidence="2 3" key="2">
    <citation type="journal article" date="2010" name="Stand. Genomic Sci.">
        <title>Complete genome sequence of Syntrophothermus lipocalidus type strain (TGB-C1).</title>
        <authorList>
            <person name="Djao O.D."/>
            <person name="Zhang X."/>
            <person name="Lucas S."/>
            <person name="Lapidus A."/>
            <person name="Del Rio T.G."/>
            <person name="Nolan M."/>
            <person name="Tice H."/>
            <person name="Cheng J.F."/>
            <person name="Han C."/>
            <person name="Tapia R."/>
            <person name="Goodwin L."/>
            <person name="Pitluck S."/>
            <person name="Liolios K."/>
            <person name="Ivanova N."/>
            <person name="Mavromatis K."/>
            <person name="Mikhailova N."/>
            <person name="Ovchinnikova G."/>
            <person name="Pati A."/>
            <person name="Brambilla E."/>
            <person name="Chen A."/>
            <person name="Palaniappan K."/>
            <person name="Land M."/>
            <person name="Hauser L."/>
            <person name="Chang Y.J."/>
            <person name="Jeffries C.D."/>
            <person name="Rohde M."/>
            <person name="Sikorski J."/>
            <person name="Spring S."/>
            <person name="Goker M."/>
            <person name="Detter J.C."/>
            <person name="Woyke T."/>
            <person name="Bristow J."/>
            <person name="Eisen J.A."/>
            <person name="Markowitz V."/>
            <person name="Hugenholtz P."/>
            <person name="Kyrpides N.C."/>
            <person name="Klenk H.P."/>
        </authorList>
    </citation>
    <scope>NUCLEOTIDE SEQUENCE [LARGE SCALE GENOMIC DNA]</scope>
    <source>
        <strain evidence="3">DSM 12680 / TGB-C1</strain>
    </source>
</reference>
<dbReference type="InterPro" id="IPR002489">
    <property type="entry name" value="Glu_synth_asu_C"/>
</dbReference>
<name>D7CNN9_SYNLT</name>
<dbReference type="eggNOG" id="COG0070">
    <property type="taxonomic scope" value="Bacteria"/>
</dbReference>
<gene>
    <name evidence="2" type="ordered locus">Slip_1562</name>
</gene>
<dbReference type="Gene3D" id="2.160.20.60">
    <property type="entry name" value="Glutamate synthase, alpha subunit, C-terminal domain"/>
    <property type="match status" value="1"/>
</dbReference>
<dbReference type="KEGG" id="slp:Slip_1562"/>
<dbReference type="RefSeq" id="WP_013175726.1">
    <property type="nucleotide sequence ID" value="NC_014220.1"/>
</dbReference>
<dbReference type="Pfam" id="PF01493">
    <property type="entry name" value="GXGXG"/>
    <property type="match status" value="1"/>
</dbReference>
<dbReference type="PIRSF" id="PIRSF006519">
    <property type="entry name" value="GOGAT_dom3"/>
    <property type="match status" value="1"/>
</dbReference>
<keyword evidence="3" id="KW-1185">Reference proteome</keyword>
<dbReference type="InterPro" id="IPR012061">
    <property type="entry name" value="Glu_synth_lsu_3"/>
</dbReference>
<evidence type="ECO:0000259" key="1">
    <source>
        <dbReference type="Pfam" id="PF01493"/>
    </source>
</evidence>
<dbReference type="InterPro" id="IPR035710">
    <property type="entry name" value="Archaeal_gltB"/>
</dbReference>
<sequence length="246" mass="26711">MEVRLSAKDLKYRELNRAIRLAAAEGADAILVDEVNGQYYLGAGMKGKLRLVVNGIPGNDLACYLDGSEIRVKGNAQDGVGNTMNSGRVIVEGSVGDVLGYGMRGGEIFVRDDVGYRAGIHMKEFENSCPVLVIGGSSGAFLGEYMAGGRIILLGLKTGGRPSVGPYCGSGMHGGCIFIREPVDQTRISPHVQVSAPTENDRAFLWEYFLRYCTYFGFKPDMWDDLSFVKLIPRGTRPYGSMYVGV</sequence>
<reference evidence="3" key="1">
    <citation type="journal article" date="2010" name="Stand. Genomic Sci.">
        <title>Complete genome sequence of Syntrophothermus lipocalidus type strain (TGB-C1T).</title>
        <authorList>
            <consortium name="US DOE Joint Genome Institute (JGI-PGF)"/>
            <person name="Djao O."/>
            <person name="Zhang X."/>
            <person name="Lucas S."/>
            <person name="Lapidus A."/>
            <person name="Glavina Del Rio T."/>
            <person name="Nolan M."/>
            <person name="Tice H."/>
            <person name="Cheng J."/>
            <person name="Han C."/>
            <person name="Tapia R."/>
            <person name="Goodwin L."/>
            <person name="Pitluck S."/>
            <person name="Liolios K."/>
            <person name="Ivanova N."/>
            <person name="Mavromatis K."/>
            <person name="Mikhailova N."/>
            <person name="Ovchinnikova G."/>
            <person name="Pati A."/>
            <person name="Brambilla E."/>
            <person name="Chen A."/>
            <person name="Palaniappan K."/>
            <person name="Land M."/>
            <person name="Hauser L."/>
            <person name="Chang Y."/>
            <person name="Jeffries C."/>
            <person name="Rohde M."/>
            <person name="Sikorski J."/>
            <person name="Spring S."/>
            <person name="Goker M."/>
            <person name="Detter J."/>
            <person name="Woyke T."/>
            <person name="Bristow J."/>
            <person name="Eisen J."/>
            <person name="Markowitz V."/>
            <person name="Hugenholtz P."/>
            <person name="Kyrpides N."/>
            <person name="Klenk H."/>
        </authorList>
    </citation>
    <scope>NUCLEOTIDE SEQUENCE [LARGE SCALE GENOMIC DNA]</scope>
    <source>
        <strain evidence="3">DSM 12680 / TGB-C1</strain>
    </source>
</reference>
<evidence type="ECO:0000313" key="2">
    <source>
        <dbReference type="EMBL" id="ADI02324.1"/>
    </source>
</evidence>
<organism evidence="2 3">
    <name type="scientific">Syntrophothermus lipocalidus (strain DSM 12680 / TGB-C1)</name>
    <dbReference type="NCBI Taxonomy" id="643648"/>
    <lineage>
        <taxon>Bacteria</taxon>
        <taxon>Bacillati</taxon>
        <taxon>Bacillota</taxon>
        <taxon>Clostridia</taxon>
        <taxon>Eubacteriales</taxon>
        <taxon>Syntrophomonadaceae</taxon>
        <taxon>Syntrophothermus</taxon>
    </lineage>
</organism>
<protein>
    <submittedName>
        <fullName evidence="2">Glutamate synthase alpha subunit domain protein</fullName>
    </submittedName>
</protein>
<dbReference type="EMBL" id="CP002048">
    <property type="protein sequence ID" value="ADI02324.1"/>
    <property type="molecule type" value="Genomic_DNA"/>
</dbReference>
<dbReference type="AlphaFoldDB" id="D7CNN9"/>
<dbReference type="PANTHER" id="PTHR39673:SF5">
    <property type="entry name" value="TUNGSTEN-CONTAINING FORMYLMETHANOFURAN DEHYDROGENASE 2 SUBUNIT C"/>
    <property type="match status" value="1"/>
</dbReference>
<dbReference type="OrthoDB" id="9803192at2"/>
<dbReference type="CDD" id="cd00981">
    <property type="entry name" value="arch_gltB"/>
    <property type="match status" value="1"/>
</dbReference>